<dbReference type="Proteomes" id="UP001149074">
    <property type="component" value="Unassembled WGS sequence"/>
</dbReference>
<sequence>MVLGVVMMTAMLPTMVGMNEASKSTRDREENRREHARTQRSHLTATCGLFAGTQDQRRQVHNAQVYLGKDGKVYITKHPSSGLTLFNGGFFKHPDFPPDNTSGFVTVSCENPPVLRWFYVDANTHEVRWGGRQESQGNLCGPFDWTKDEAQVLLEGWEGWLAVRVPGDETRIQRDLGVDDAQGIWRLYFDQNDDGADLPVDAEALEICLKRTTAES</sequence>
<proteinExistence type="predicted"/>
<evidence type="ECO:0000313" key="4">
    <source>
        <dbReference type="Proteomes" id="UP001149074"/>
    </source>
</evidence>
<dbReference type="AlphaFoldDB" id="A0A9W9FML4"/>
<evidence type="ECO:0000256" key="2">
    <source>
        <dbReference type="SAM" id="SignalP"/>
    </source>
</evidence>
<feature type="signal peptide" evidence="2">
    <location>
        <begin position="1"/>
        <end position="17"/>
    </location>
</feature>
<evidence type="ECO:0000313" key="3">
    <source>
        <dbReference type="EMBL" id="KAJ5103014.1"/>
    </source>
</evidence>
<keyword evidence="2" id="KW-0732">Signal</keyword>
<organism evidence="3 4">
    <name type="scientific">Penicillium argentinense</name>
    <dbReference type="NCBI Taxonomy" id="1131581"/>
    <lineage>
        <taxon>Eukaryota</taxon>
        <taxon>Fungi</taxon>
        <taxon>Dikarya</taxon>
        <taxon>Ascomycota</taxon>
        <taxon>Pezizomycotina</taxon>
        <taxon>Eurotiomycetes</taxon>
        <taxon>Eurotiomycetidae</taxon>
        <taxon>Eurotiales</taxon>
        <taxon>Aspergillaceae</taxon>
        <taxon>Penicillium</taxon>
    </lineage>
</organism>
<gene>
    <name evidence="3" type="ORF">N7532_003543</name>
</gene>
<dbReference type="PANTHER" id="PTHR38049">
    <property type="entry name" value="RICIN B LECTIN DOMAIN-CONTAINING PROTEIN"/>
    <property type="match status" value="1"/>
</dbReference>
<dbReference type="GeneID" id="81355016"/>
<feature type="compositionally biased region" description="Basic and acidic residues" evidence="1">
    <location>
        <begin position="23"/>
        <end position="37"/>
    </location>
</feature>
<comment type="caution">
    <text evidence="3">The sequence shown here is derived from an EMBL/GenBank/DDBJ whole genome shotgun (WGS) entry which is preliminary data.</text>
</comment>
<keyword evidence="4" id="KW-1185">Reference proteome</keyword>
<dbReference type="PANTHER" id="PTHR38049:SF2">
    <property type="entry name" value="RICIN B LECTIN DOMAIN-CONTAINING PROTEIN"/>
    <property type="match status" value="1"/>
</dbReference>
<accession>A0A9W9FML4</accession>
<dbReference type="RefSeq" id="XP_056476394.1">
    <property type="nucleotide sequence ID" value="XM_056616037.1"/>
</dbReference>
<feature type="region of interest" description="Disordered" evidence="1">
    <location>
        <begin position="17"/>
        <end position="40"/>
    </location>
</feature>
<name>A0A9W9FML4_9EURO</name>
<reference evidence="3" key="1">
    <citation type="submission" date="2022-11" db="EMBL/GenBank/DDBJ databases">
        <authorList>
            <person name="Petersen C."/>
        </authorList>
    </citation>
    <scope>NUCLEOTIDE SEQUENCE</scope>
    <source>
        <strain evidence="3">IBT 30761</strain>
    </source>
</reference>
<reference evidence="3" key="2">
    <citation type="journal article" date="2023" name="IMA Fungus">
        <title>Comparative genomic study of the Penicillium genus elucidates a diverse pangenome and 15 lateral gene transfer events.</title>
        <authorList>
            <person name="Petersen C."/>
            <person name="Sorensen T."/>
            <person name="Nielsen M.R."/>
            <person name="Sondergaard T.E."/>
            <person name="Sorensen J.L."/>
            <person name="Fitzpatrick D.A."/>
            <person name="Frisvad J.C."/>
            <person name="Nielsen K.L."/>
        </authorList>
    </citation>
    <scope>NUCLEOTIDE SEQUENCE</scope>
    <source>
        <strain evidence="3">IBT 30761</strain>
    </source>
</reference>
<evidence type="ECO:0000256" key="1">
    <source>
        <dbReference type="SAM" id="MobiDB-lite"/>
    </source>
</evidence>
<protein>
    <submittedName>
        <fullName evidence="3">Uncharacterized protein</fullName>
    </submittedName>
</protein>
<feature type="chain" id="PRO_5040718871" evidence="2">
    <location>
        <begin position="18"/>
        <end position="216"/>
    </location>
</feature>
<dbReference type="OrthoDB" id="3928002at2759"/>
<dbReference type="EMBL" id="JAPQKI010000004">
    <property type="protein sequence ID" value="KAJ5103014.1"/>
    <property type="molecule type" value="Genomic_DNA"/>
</dbReference>